<dbReference type="InterPro" id="IPR038718">
    <property type="entry name" value="SNF2-like_sf"/>
</dbReference>
<dbReference type="InterPro" id="IPR027417">
    <property type="entry name" value="P-loop_NTPase"/>
</dbReference>
<reference evidence="2" key="1">
    <citation type="submission" date="2020-04" db="EMBL/GenBank/DDBJ databases">
        <authorList>
            <person name="Alioto T."/>
            <person name="Alioto T."/>
            <person name="Gomez Garrido J."/>
        </authorList>
    </citation>
    <scope>NUCLEOTIDE SEQUENCE</scope>
    <source>
        <strain evidence="2">A484AB</strain>
    </source>
</reference>
<keyword evidence="3" id="KW-1185">Reference proteome</keyword>
<evidence type="ECO:0000313" key="2">
    <source>
        <dbReference type="EMBL" id="CAB4044814.1"/>
    </source>
</evidence>
<dbReference type="InterPro" id="IPR014001">
    <property type="entry name" value="Helicase_ATP-bd"/>
</dbReference>
<comment type="caution">
    <text evidence="2">The sequence shown here is derived from an EMBL/GenBank/DDBJ whole genome shotgun (WGS) entry which is preliminary data.</text>
</comment>
<dbReference type="Gene3D" id="3.40.50.10810">
    <property type="entry name" value="Tandem AAA-ATPase domain"/>
    <property type="match status" value="1"/>
</dbReference>
<dbReference type="SUPFAM" id="SSF52540">
    <property type="entry name" value="P-loop containing nucleoside triphosphate hydrolases"/>
    <property type="match status" value="1"/>
</dbReference>
<gene>
    <name evidence="2" type="ORF">PACLA_8A088626</name>
</gene>
<name>A0A6S7KPD4_PARCT</name>
<dbReference type="PANTHER" id="PTHR10799">
    <property type="entry name" value="SNF2/RAD54 HELICASE FAMILY"/>
    <property type="match status" value="1"/>
</dbReference>
<dbReference type="InterPro" id="IPR000330">
    <property type="entry name" value="SNF2_N"/>
</dbReference>
<evidence type="ECO:0000313" key="3">
    <source>
        <dbReference type="Proteomes" id="UP001152795"/>
    </source>
</evidence>
<proteinExistence type="predicted"/>
<organism evidence="2 3">
    <name type="scientific">Paramuricea clavata</name>
    <name type="common">Red gorgonian</name>
    <name type="synonym">Violescent sea-whip</name>
    <dbReference type="NCBI Taxonomy" id="317549"/>
    <lineage>
        <taxon>Eukaryota</taxon>
        <taxon>Metazoa</taxon>
        <taxon>Cnidaria</taxon>
        <taxon>Anthozoa</taxon>
        <taxon>Octocorallia</taxon>
        <taxon>Malacalcyonacea</taxon>
        <taxon>Plexauridae</taxon>
        <taxon>Paramuricea</taxon>
    </lineage>
</organism>
<dbReference type="Proteomes" id="UP001152795">
    <property type="component" value="Unassembled WGS sequence"/>
</dbReference>
<dbReference type="AlphaFoldDB" id="A0A6S7KPD4"/>
<dbReference type="GO" id="GO:0005524">
    <property type="term" value="F:ATP binding"/>
    <property type="evidence" value="ECO:0007669"/>
    <property type="project" value="InterPro"/>
</dbReference>
<feature type="non-terminal residue" evidence="2">
    <location>
        <position position="179"/>
    </location>
</feature>
<feature type="non-terminal residue" evidence="2">
    <location>
        <position position="1"/>
    </location>
</feature>
<protein>
    <submittedName>
        <fullName evidence="2">SWI SNF-related matrix-associated actin-dependent regulator of chromatin subfamily A member 5</fullName>
    </submittedName>
</protein>
<dbReference type="EMBL" id="CACRXK020036345">
    <property type="protein sequence ID" value="CAB4044814.1"/>
    <property type="molecule type" value="Genomic_DNA"/>
</dbReference>
<dbReference type="OrthoDB" id="6017at2759"/>
<evidence type="ECO:0000259" key="1">
    <source>
        <dbReference type="PROSITE" id="PS51192"/>
    </source>
</evidence>
<dbReference type="PROSITE" id="PS51192">
    <property type="entry name" value="HELICASE_ATP_BIND_1"/>
    <property type="match status" value="1"/>
</dbReference>
<feature type="domain" description="Helicase ATP-binding" evidence="1">
    <location>
        <begin position="1"/>
        <end position="150"/>
    </location>
</feature>
<accession>A0A6S7KPD4</accession>
<sequence>GLGKTLQTISLLGYLKVFRDAAGPHLVIVPKSTLANWMTEFKRWCPTINAVCLIGSRDERVAFIRDVMLPGEWDACVTSYEMCIREKSVFKKFSWRYVVIDEAHRIKNEKSKLSEMVREIRSQNRLLLTGTPLQNNLHELWALLNFLLPDVFSSAEDFDAWFNSNNLVEEKQLVERLHS</sequence>
<dbReference type="SMART" id="SM00487">
    <property type="entry name" value="DEXDc"/>
    <property type="match status" value="1"/>
</dbReference>
<dbReference type="Pfam" id="PF00176">
    <property type="entry name" value="SNF2-rel_dom"/>
    <property type="match status" value="1"/>
</dbReference>